<keyword evidence="3" id="KW-1185">Reference proteome</keyword>
<accession>A0ABX0M219</accession>
<dbReference type="EMBL" id="VVIW01000001">
    <property type="protein sequence ID" value="NHZ38580.1"/>
    <property type="molecule type" value="Genomic_DNA"/>
</dbReference>
<feature type="domain" description="HTH cro/C1-type" evidence="1">
    <location>
        <begin position="44"/>
        <end position="78"/>
    </location>
</feature>
<evidence type="ECO:0000313" key="2">
    <source>
        <dbReference type="EMBL" id="NHZ38580.1"/>
    </source>
</evidence>
<protein>
    <submittedName>
        <fullName evidence="2">Transcriptional regulator</fullName>
    </submittedName>
</protein>
<dbReference type="InterPro" id="IPR010982">
    <property type="entry name" value="Lambda_DNA-bd_dom_sf"/>
</dbReference>
<comment type="caution">
    <text evidence="2">The sequence shown here is derived from an EMBL/GenBank/DDBJ whole genome shotgun (WGS) entry which is preliminary data.</text>
</comment>
<dbReference type="PROSITE" id="PS50943">
    <property type="entry name" value="HTH_CROC1"/>
    <property type="match status" value="1"/>
</dbReference>
<organism evidence="2 3">
    <name type="scientific">Massilia aquatica</name>
    <dbReference type="NCBI Taxonomy" id="2609000"/>
    <lineage>
        <taxon>Bacteria</taxon>
        <taxon>Pseudomonadati</taxon>
        <taxon>Pseudomonadota</taxon>
        <taxon>Betaproteobacteria</taxon>
        <taxon>Burkholderiales</taxon>
        <taxon>Oxalobacteraceae</taxon>
        <taxon>Telluria group</taxon>
        <taxon>Massilia</taxon>
    </lineage>
</organism>
<evidence type="ECO:0000259" key="1">
    <source>
        <dbReference type="PROSITE" id="PS50943"/>
    </source>
</evidence>
<evidence type="ECO:0000313" key="3">
    <source>
        <dbReference type="Proteomes" id="UP000819052"/>
    </source>
</evidence>
<dbReference type="SUPFAM" id="SSF47413">
    <property type="entry name" value="lambda repressor-like DNA-binding domains"/>
    <property type="match status" value="1"/>
</dbReference>
<dbReference type="Proteomes" id="UP000819052">
    <property type="component" value="Unassembled WGS sequence"/>
</dbReference>
<reference evidence="2 3" key="1">
    <citation type="submission" date="2019-09" db="EMBL/GenBank/DDBJ databases">
        <title>Taxonomy of Antarctic Massilia spp.: description of Massilia rubra sp. nov., Massilia aquatica sp. nov., Massilia mucilaginosa sp. nov., Massilia frigida sp. nov. isolated from streams, lakes and regoliths.</title>
        <authorList>
            <person name="Holochova P."/>
            <person name="Sedlacek I."/>
            <person name="Kralova S."/>
            <person name="Maslanova I."/>
            <person name="Busse H.-J."/>
            <person name="Stankova E."/>
            <person name="Vrbovska V."/>
            <person name="Kovarovic V."/>
            <person name="Bartak M."/>
            <person name="Svec P."/>
            <person name="Pantucek R."/>
        </authorList>
    </citation>
    <scope>NUCLEOTIDE SEQUENCE [LARGE SCALE GENOMIC DNA]</scope>
    <source>
        <strain evidence="2 3">CCM 8693</strain>
    </source>
</reference>
<gene>
    <name evidence="2" type="ORF">F1609_00140</name>
</gene>
<dbReference type="InterPro" id="IPR001387">
    <property type="entry name" value="Cro/C1-type_HTH"/>
</dbReference>
<name>A0ABX0M219_9BURK</name>
<sequence length="143" mass="16372">MPLTDDKHAFSQRLTQALKRSAKKVSSATDLALQFNLRHKNEPITMQAAQKWLTGQARPTPDKIETLAAWLNVSAQWLRYGIAEDRPTVTAKKLPKSRGEAPAPLTKDEALFLGRIRAMPEHRRNLVIEIVEQFSLEQEMWRE</sequence>
<proteinExistence type="predicted"/>
<dbReference type="Gene3D" id="1.10.260.40">
    <property type="entry name" value="lambda repressor-like DNA-binding domains"/>
    <property type="match status" value="1"/>
</dbReference>
<dbReference type="RefSeq" id="WP_167073500.1">
    <property type="nucleotide sequence ID" value="NZ_VVIW01000001.1"/>
</dbReference>